<dbReference type="AlphaFoldDB" id="A0A151Z7Q9"/>
<dbReference type="Proteomes" id="UP000076078">
    <property type="component" value="Unassembled WGS sequence"/>
</dbReference>
<evidence type="ECO:0000313" key="2">
    <source>
        <dbReference type="Proteomes" id="UP000076078"/>
    </source>
</evidence>
<protein>
    <submittedName>
        <fullName evidence="1">Uncharacterized protein</fullName>
    </submittedName>
</protein>
<comment type="caution">
    <text evidence="1">The sequence shown here is derived from an EMBL/GenBank/DDBJ whole genome shotgun (WGS) entry which is preliminary data.</text>
</comment>
<dbReference type="InParanoid" id="A0A151Z7Q9"/>
<keyword evidence="2" id="KW-1185">Reference proteome</keyword>
<sequence>MKCHPFIVASGSPGIGKTRFLVEYPKYIKSKNIGYPNYKELYISYGTGTPFLESNELEVGIETSFCLRIIASHYKLHTPFTDLLTLYKKIYPSRKLYLYEVLELIQGDKGNPTTILLSIDEFQKMMVTRNNNLQSSEYLKEIVTKIGGLLCNSPHNIFLVAVFGGILLQPISQIFYYSGHYCTALPLPNFSLDQMLNIAKGIDTILPHVEENRFKFCLYLIGGWPRIFELFLLKLNNLLEKSNGTTQYYNDAITKAESYLEDIYRTHINYEGEETIQTLLAFSFTGTPVRSWSFDCPKGTEKTFEELENLGLITKYKVSNVTLVAIPPIAVNMCKDYHFNSIRAIKDILKYESQLQGWEKFCAQILVVKLSMFHYLGVNSIKMTELLGQDSINALSSNIEYIGISDPGIKFIKLDYQYPTNGIENLDRKKVYLNPGGAVFDLFICNGRVLIAGKAKSKFEGKDFAENEYNKTIKAIKTGTKLRVISNLLENVFFVIFANMDLGIVKEDLQESMVVVDHTTHQFFGPNMRLLLHYFSSPN</sequence>
<organism evidence="1 2">
    <name type="scientific">Tieghemostelium lacteum</name>
    <name type="common">Slime mold</name>
    <name type="synonym">Dictyostelium lacteum</name>
    <dbReference type="NCBI Taxonomy" id="361077"/>
    <lineage>
        <taxon>Eukaryota</taxon>
        <taxon>Amoebozoa</taxon>
        <taxon>Evosea</taxon>
        <taxon>Eumycetozoa</taxon>
        <taxon>Dictyostelia</taxon>
        <taxon>Dictyosteliales</taxon>
        <taxon>Raperosteliaceae</taxon>
        <taxon>Tieghemostelium</taxon>
    </lineage>
</organism>
<accession>A0A151Z7Q9</accession>
<name>A0A151Z7Q9_TIELA</name>
<evidence type="ECO:0000313" key="1">
    <source>
        <dbReference type="EMBL" id="KYQ90006.1"/>
    </source>
</evidence>
<proteinExistence type="predicted"/>
<reference evidence="1 2" key="1">
    <citation type="submission" date="2015-12" db="EMBL/GenBank/DDBJ databases">
        <title>Dictyostelia acquired genes for synthesis and detection of signals that induce cell-type specialization by lateral gene transfer from prokaryotes.</title>
        <authorList>
            <person name="Gloeckner G."/>
            <person name="Schaap P."/>
        </authorList>
    </citation>
    <scope>NUCLEOTIDE SEQUENCE [LARGE SCALE GENOMIC DNA]</scope>
    <source>
        <strain evidence="1 2">TK</strain>
    </source>
</reference>
<dbReference type="InterPro" id="IPR027417">
    <property type="entry name" value="P-loop_NTPase"/>
</dbReference>
<dbReference type="EMBL" id="LODT01000037">
    <property type="protein sequence ID" value="KYQ90006.1"/>
    <property type="molecule type" value="Genomic_DNA"/>
</dbReference>
<gene>
    <name evidence="1" type="ORF">DLAC_08580</name>
</gene>
<dbReference type="SUPFAM" id="SSF52540">
    <property type="entry name" value="P-loop containing nucleoside triphosphate hydrolases"/>
    <property type="match status" value="1"/>
</dbReference>
<dbReference type="OrthoDB" id="2429079at2759"/>